<dbReference type="InterPro" id="IPR026042">
    <property type="entry name" value="YjbJ"/>
</dbReference>
<name>A0A4Y4B110_9FLAO</name>
<sequence>MNTDQLEGKWKQIKGTFKQKYGELTDDDVTYSEGKFDEMLGRIQEKTGKKMDDLKKEINDWQNS</sequence>
<dbReference type="OrthoDB" id="9796058at2"/>
<protein>
    <submittedName>
        <fullName evidence="3">CsbD family protein</fullName>
    </submittedName>
</protein>
<dbReference type="AlphaFoldDB" id="A0A4Y4B110"/>
<dbReference type="EMBL" id="BJNP01000038">
    <property type="protein sequence ID" value="GEC73279.1"/>
    <property type="molecule type" value="Genomic_DNA"/>
</dbReference>
<dbReference type="InterPro" id="IPR036629">
    <property type="entry name" value="YjbJ_sf"/>
</dbReference>
<evidence type="ECO:0000256" key="1">
    <source>
        <dbReference type="ARBA" id="ARBA00009129"/>
    </source>
</evidence>
<dbReference type="STRING" id="983.SAMN05443543_11634"/>
<dbReference type="PANTHER" id="PTHR34977">
    <property type="entry name" value="UPF0337 PROTEIN YJBJ"/>
    <property type="match status" value="1"/>
</dbReference>
<dbReference type="Proteomes" id="UP000316775">
    <property type="component" value="Unassembled WGS sequence"/>
</dbReference>
<proteinExistence type="inferred from homology"/>
<dbReference type="PIRSF" id="PIRSF039008">
    <property type="entry name" value="YjbJ"/>
    <property type="match status" value="1"/>
</dbReference>
<dbReference type="InterPro" id="IPR008462">
    <property type="entry name" value="CsbD"/>
</dbReference>
<reference evidence="3 4" key="1">
    <citation type="submission" date="2019-06" db="EMBL/GenBank/DDBJ databases">
        <title>Whole genome shotgun sequence of Flavobacterium flevense NBRC 14960.</title>
        <authorList>
            <person name="Hosoyama A."/>
            <person name="Uohara A."/>
            <person name="Ohji S."/>
            <person name="Ichikawa N."/>
        </authorList>
    </citation>
    <scope>NUCLEOTIDE SEQUENCE [LARGE SCALE GENOMIC DNA]</scope>
    <source>
        <strain evidence="3 4">NBRC 14960</strain>
    </source>
</reference>
<accession>A0A4Y4B110</accession>
<dbReference type="RefSeq" id="WP_073247297.1">
    <property type="nucleotide sequence ID" value="NZ_BJNP01000038.1"/>
</dbReference>
<gene>
    <name evidence="3" type="ORF">FFL01_28180</name>
</gene>
<dbReference type="PANTHER" id="PTHR34977:SF1">
    <property type="entry name" value="UPF0337 PROTEIN YJBJ"/>
    <property type="match status" value="1"/>
</dbReference>
<dbReference type="Gene3D" id="1.10.1470.10">
    <property type="entry name" value="YjbJ"/>
    <property type="match status" value="1"/>
</dbReference>
<evidence type="ECO:0000313" key="3">
    <source>
        <dbReference type="EMBL" id="GEC73279.1"/>
    </source>
</evidence>
<comment type="similarity">
    <text evidence="1">Belongs to the UPF0337 (CsbD) family.</text>
</comment>
<evidence type="ECO:0000259" key="2">
    <source>
        <dbReference type="Pfam" id="PF05532"/>
    </source>
</evidence>
<keyword evidence="4" id="KW-1185">Reference proteome</keyword>
<feature type="domain" description="CsbD-like" evidence="2">
    <location>
        <begin position="4"/>
        <end position="56"/>
    </location>
</feature>
<organism evidence="3 4">
    <name type="scientific">Flavobacterium flevense</name>
    <dbReference type="NCBI Taxonomy" id="983"/>
    <lineage>
        <taxon>Bacteria</taxon>
        <taxon>Pseudomonadati</taxon>
        <taxon>Bacteroidota</taxon>
        <taxon>Flavobacteriia</taxon>
        <taxon>Flavobacteriales</taxon>
        <taxon>Flavobacteriaceae</taxon>
        <taxon>Flavobacterium</taxon>
    </lineage>
</organism>
<dbReference type="Pfam" id="PF05532">
    <property type="entry name" value="CsbD"/>
    <property type="match status" value="1"/>
</dbReference>
<comment type="caution">
    <text evidence="3">The sequence shown here is derived from an EMBL/GenBank/DDBJ whole genome shotgun (WGS) entry which is preliminary data.</text>
</comment>
<dbReference type="InterPro" id="IPR050423">
    <property type="entry name" value="UPF0337_stress_rsp"/>
</dbReference>
<evidence type="ECO:0000313" key="4">
    <source>
        <dbReference type="Proteomes" id="UP000316775"/>
    </source>
</evidence>
<dbReference type="SUPFAM" id="SSF69047">
    <property type="entry name" value="Hypothetical protein YjbJ"/>
    <property type="match status" value="1"/>
</dbReference>